<feature type="domain" description="Hydantoinase/oxoprolinase N-terminal" evidence="2">
    <location>
        <begin position="6"/>
        <end position="178"/>
    </location>
</feature>
<dbReference type="InterPro" id="IPR008040">
    <property type="entry name" value="Hydant_A_N"/>
</dbReference>
<gene>
    <name evidence="3" type="ORF">GON04_22380</name>
</gene>
<keyword evidence="4" id="KW-1185">Reference proteome</keyword>
<dbReference type="InterPro" id="IPR045079">
    <property type="entry name" value="Oxoprolinase-like"/>
</dbReference>
<protein>
    <submittedName>
        <fullName evidence="3">Hydantoinase/oxoprolinase family protein</fullName>
    </submittedName>
</protein>
<organism evidence="3 4">
    <name type="scientific">Ramlibacter pinisoli</name>
    <dbReference type="NCBI Taxonomy" id="2682844"/>
    <lineage>
        <taxon>Bacteria</taxon>
        <taxon>Pseudomonadati</taxon>
        <taxon>Pseudomonadota</taxon>
        <taxon>Betaproteobacteria</taxon>
        <taxon>Burkholderiales</taxon>
        <taxon>Comamonadaceae</taxon>
        <taxon>Ramlibacter</taxon>
    </lineage>
</organism>
<evidence type="ECO:0000313" key="3">
    <source>
        <dbReference type="EMBL" id="MVQ32219.1"/>
    </source>
</evidence>
<dbReference type="InterPro" id="IPR002821">
    <property type="entry name" value="Hydantoinase_A"/>
</dbReference>
<dbReference type="RefSeq" id="WP_157400196.1">
    <property type="nucleotide sequence ID" value="NZ_WSEL01000009.1"/>
</dbReference>
<evidence type="ECO:0000313" key="4">
    <source>
        <dbReference type="Proteomes" id="UP000469385"/>
    </source>
</evidence>
<dbReference type="GO" id="GO:0017168">
    <property type="term" value="F:5-oxoprolinase (ATP-hydrolyzing) activity"/>
    <property type="evidence" value="ECO:0007669"/>
    <property type="project" value="TreeGrafter"/>
</dbReference>
<reference evidence="3 4" key="1">
    <citation type="submission" date="2019-12" db="EMBL/GenBank/DDBJ databases">
        <authorList>
            <person name="Huq M.A."/>
        </authorList>
    </citation>
    <scope>NUCLEOTIDE SEQUENCE [LARGE SCALE GENOMIC DNA]</scope>
    <source>
        <strain evidence="3 4">MAH-25</strain>
    </source>
</reference>
<proteinExistence type="predicted"/>
<comment type="caution">
    <text evidence="3">The sequence shown here is derived from an EMBL/GenBank/DDBJ whole genome shotgun (WGS) entry which is preliminary data.</text>
</comment>
<name>A0A6N8IYV5_9BURK</name>
<dbReference type="Pfam" id="PF01968">
    <property type="entry name" value="Hydantoinase_A"/>
    <property type="match status" value="1"/>
</dbReference>
<dbReference type="Proteomes" id="UP000469385">
    <property type="component" value="Unassembled WGS sequence"/>
</dbReference>
<accession>A0A6N8IYV5</accession>
<dbReference type="Pfam" id="PF05378">
    <property type="entry name" value="Hydant_A_N"/>
    <property type="match status" value="1"/>
</dbReference>
<dbReference type="EMBL" id="WSEL01000009">
    <property type="protein sequence ID" value="MVQ32219.1"/>
    <property type="molecule type" value="Genomic_DNA"/>
</dbReference>
<dbReference type="GO" id="GO:0006749">
    <property type="term" value="P:glutathione metabolic process"/>
    <property type="evidence" value="ECO:0007669"/>
    <property type="project" value="TreeGrafter"/>
</dbReference>
<feature type="domain" description="Hydantoinase A/oxoprolinase" evidence="1">
    <location>
        <begin position="200"/>
        <end position="485"/>
    </location>
</feature>
<dbReference type="AlphaFoldDB" id="A0A6N8IYV5"/>
<evidence type="ECO:0000259" key="2">
    <source>
        <dbReference type="Pfam" id="PF05378"/>
    </source>
</evidence>
<dbReference type="PANTHER" id="PTHR11365">
    <property type="entry name" value="5-OXOPROLINASE RELATED"/>
    <property type="match status" value="1"/>
</dbReference>
<evidence type="ECO:0000259" key="1">
    <source>
        <dbReference type="Pfam" id="PF01968"/>
    </source>
</evidence>
<dbReference type="GO" id="GO:0005829">
    <property type="term" value="C:cytosol"/>
    <property type="evidence" value="ECO:0007669"/>
    <property type="project" value="TreeGrafter"/>
</dbReference>
<dbReference type="PANTHER" id="PTHR11365:SF23">
    <property type="entry name" value="HYPOTHETICAL 5-OXOPROLINASE (EUROFUNG)-RELATED"/>
    <property type="match status" value="1"/>
</dbReference>
<sequence>MTADWRVGVEVGGTFTDLVALQGSTVRIAKVPSVPGRPEEGVFAAFEAAGIPLAAMGDLVHGSTVATNAVLERKGALTALLVTQGFADLLLVQRQDRPKVYELRYAKPAPVVQRRDVFEVPERRLADGSVAQRLDLDALGPQLDAFLFARPYQAVAICLLNAYVDPAHEQALAAWLRRHRPDLHVSCSSEVSREFREYERASTTALSAYVQPVIDRYLGRFEERLQANGFRGRFSVMQSNGGRLPAAAIRRNAITALFSGPAGGVTGAVRVAGLSGYRNLITLDMGGTSTDVCLVADGQPAVTSGTAVDGLPVRTPVVDIASVGAGGGSIVWSDSGGMLHVGPRSAGADPGPACYGRGGVQPTITDAHVVRGTIRPKAFLGGRMALDAAASRRAFEELAATYRVEVQQMADDAVRIADANVVRAVQLISTELGEDPRDYVLVPFGGAGPLHAARIAEELGIATVVIPADAGVLSAFGLVAAEFTQYEVLTRRVRIDAQAPAAVREVFATQRTAVEQRFAALGVAAQCRYTLTLQMRFVGQAFELDVPVDPAALPGLTEAALQEAFLATHEQVYFSRGGAAGKPLEIVGFRLGASAPEMVDLPRRSLAADPGPLGSTEVYEWRTRHACAVATRGQLLARGEVPGPLLLEDETATIYVPPGWSARNDDACNLVLQRKGAT</sequence>